<feature type="domain" description="Zn(2)-C6 fungal-type" evidence="6">
    <location>
        <begin position="17"/>
        <end position="47"/>
    </location>
</feature>
<proteinExistence type="predicted"/>
<feature type="compositionally biased region" description="Polar residues" evidence="5">
    <location>
        <begin position="151"/>
        <end position="160"/>
    </location>
</feature>
<dbReference type="GO" id="GO:0000981">
    <property type="term" value="F:DNA-binding transcription factor activity, RNA polymerase II-specific"/>
    <property type="evidence" value="ECO:0007669"/>
    <property type="project" value="InterPro"/>
</dbReference>
<keyword evidence="2" id="KW-0238">DNA-binding</keyword>
<dbReference type="PANTHER" id="PTHR37534">
    <property type="entry name" value="TRANSCRIPTIONAL ACTIVATOR PROTEIN UGA3"/>
    <property type="match status" value="1"/>
</dbReference>
<feature type="region of interest" description="Disordered" evidence="5">
    <location>
        <begin position="56"/>
        <end position="173"/>
    </location>
</feature>
<reference evidence="7 8" key="1">
    <citation type="submission" date="2018-02" db="EMBL/GenBank/DDBJ databases">
        <title>The genomes of Aspergillus section Nigri reveals drivers in fungal speciation.</title>
        <authorList>
            <consortium name="DOE Joint Genome Institute"/>
            <person name="Vesth T.C."/>
            <person name="Nybo J."/>
            <person name="Theobald S."/>
            <person name="Brandl J."/>
            <person name="Frisvad J.C."/>
            <person name="Nielsen K.F."/>
            <person name="Lyhne E.K."/>
            <person name="Kogle M.E."/>
            <person name="Kuo A."/>
            <person name="Riley R."/>
            <person name="Clum A."/>
            <person name="Nolan M."/>
            <person name="Lipzen A."/>
            <person name="Salamov A."/>
            <person name="Henrissat B."/>
            <person name="Wiebenga A."/>
            <person name="De vries R.P."/>
            <person name="Grigoriev I.V."/>
            <person name="Mortensen U.H."/>
            <person name="Andersen M.R."/>
            <person name="Baker S.E."/>
        </authorList>
    </citation>
    <scope>NUCLEOTIDE SEQUENCE [LARGE SCALE GENOMIC DNA]</scope>
    <source>
        <strain evidence="7 8">CBS 115571</strain>
    </source>
</reference>
<sequence>MSAPTASSRATPRSRKGCPECRKRRIKCDEQKPQCGHCVRVGRVCHLVDSLFITHPYSSSSTHRRPPKRPRRRGTDGVSGRASVEGPPVVTGIETDPHSRSGALAESDPRDPSPISSAPVTGGPSATQLEPSHLLFEERPSPQNCAGDAYSTATQPTNALGTPGSLASDLPGDTHRDQQEIAFLLRYFSEGPAKFLDVCCDLRPYFSRYVVAISRQSALVRYSACALAAKQLGHMKDPEARIQRTRCQTRMLKVFAESNLDFLWYGAKYYERAIQLLARQLSHGHAATYRLSPSSLYQTHNSNHSNANNHGVDVGPLQILASCILSQYEDLSASMRAWSGHLNGVCKLLHPHLVDPIVFLSELSVPEPALALDTIFWFFALNDVLDAFVGDKPPRLDFGDHGLWRRMGLPLDDAGQLSFHQGGKQVTECIFLKSLIWLLSQVITIDMTNSTQWVRVSEQLDQWHSSLPVTFSSPVAWQSTPEANESEQEYSAESWYASDTCAIAMAFYHMARIVLLIHQPQDVFLQQSRNHTDLLRSYTGLQQGLRRHAMEIVPISRGMPSDVVQKYLIQPLYMAGRCLGEPKERQEVLAILLSIDDNLGVFTCYRVQALSEEWRIPYTPPIRNTDER</sequence>
<keyword evidence="4" id="KW-0539">Nucleus</keyword>
<dbReference type="PROSITE" id="PS00463">
    <property type="entry name" value="ZN2_CY6_FUNGAL_1"/>
    <property type="match status" value="1"/>
</dbReference>
<dbReference type="SMART" id="SM00066">
    <property type="entry name" value="GAL4"/>
    <property type="match status" value="1"/>
</dbReference>
<evidence type="ECO:0000256" key="5">
    <source>
        <dbReference type="SAM" id="MobiDB-lite"/>
    </source>
</evidence>
<feature type="compositionally biased region" description="Polar residues" evidence="5">
    <location>
        <begin position="1"/>
        <end position="11"/>
    </location>
</feature>
<evidence type="ECO:0000259" key="6">
    <source>
        <dbReference type="PROSITE" id="PS50048"/>
    </source>
</evidence>
<dbReference type="Pfam" id="PF00172">
    <property type="entry name" value="Zn_clus"/>
    <property type="match status" value="1"/>
</dbReference>
<dbReference type="Proteomes" id="UP000249829">
    <property type="component" value="Unassembled WGS sequence"/>
</dbReference>
<gene>
    <name evidence="7" type="ORF">BO99DRAFT_443405</name>
</gene>
<dbReference type="SUPFAM" id="SSF57701">
    <property type="entry name" value="Zn2/Cys6 DNA-binding domain"/>
    <property type="match status" value="1"/>
</dbReference>
<dbReference type="GO" id="GO:0000976">
    <property type="term" value="F:transcription cis-regulatory region binding"/>
    <property type="evidence" value="ECO:0007669"/>
    <property type="project" value="TreeGrafter"/>
</dbReference>
<dbReference type="OMA" id="ACILCQY"/>
<keyword evidence="8" id="KW-1185">Reference proteome</keyword>
<feature type="compositionally biased region" description="Basic residues" evidence="5">
    <location>
        <begin position="62"/>
        <end position="72"/>
    </location>
</feature>
<dbReference type="AlphaFoldDB" id="A0A2V5H4M2"/>
<evidence type="ECO:0000313" key="7">
    <source>
        <dbReference type="EMBL" id="PYI19038.1"/>
    </source>
</evidence>
<dbReference type="PANTHER" id="PTHR37534:SF9">
    <property type="entry name" value="ZN(II)2CYS6 TRANSCRIPTION FACTOR (EUROFUNG)"/>
    <property type="match status" value="1"/>
</dbReference>
<dbReference type="GO" id="GO:0008270">
    <property type="term" value="F:zinc ion binding"/>
    <property type="evidence" value="ECO:0007669"/>
    <property type="project" value="InterPro"/>
</dbReference>
<evidence type="ECO:0000256" key="4">
    <source>
        <dbReference type="ARBA" id="ARBA00023242"/>
    </source>
</evidence>
<dbReference type="CDD" id="cd00067">
    <property type="entry name" value="GAL4"/>
    <property type="match status" value="1"/>
</dbReference>
<dbReference type="PROSITE" id="PS50048">
    <property type="entry name" value="ZN2_CY6_FUNGAL_2"/>
    <property type="match status" value="1"/>
</dbReference>
<keyword evidence="1" id="KW-0805">Transcription regulation</keyword>
<dbReference type="Gene3D" id="4.10.240.10">
    <property type="entry name" value="Zn(2)-C6 fungal-type DNA-binding domain"/>
    <property type="match status" value="1"/>
</dbReference>
<evidence type="ECO:0000256" key="3">
    <source>
        <dbReference type="ARBA" id="ARBA00023163"/>
    </source>
</evidence>
<dbReference type="GO" id="GO:0045944">
    <property type="term" value="P:positive regulation of transcription by RNA polymerase II"/>
    <property type="evidence" value="ECO:0007669"/>
    <property type="project" value="TreeGrafter"/>
</dbReference>
<dbReference type="EMBL" id="KZ825138">
    <property type="protein sequence ID" value="PYI19038.1"/>
    <property type="molecule type" value="Genomic_DNA"/>
</dbReference>
<dbReference type="GO" id="GO:0005634">
    <property type="term" value="C:nucleus"/>
    <property type="evidence" value="ECO:0007669"/>
    <property type="project" value="TreeGrafter"/>
</dbReference>
<dbReference type="STRING" id="1450538.A0A2V5H4M2"/>
<dbReference type="InterPro" id="IPR036864">
    <property type="entry name" value="Zn2-C6_fun-type_DNA-bd_sf"/>
</dbReference>
<protein>
    <recommendedName>
        <fullName evidence="6">Zn(2)-C6 fungal-type domain-containing protein</fullName>
    </recommendedName>
</protein>
<evidence type="ECO:0000313" key="8">
    <source>
        <dbReference type="Proteomes" id="UP000249829"/>
    </source>
</evidence>
<feature type="compositionally biased region" description="Polar residues" evidence="5">
    <location>
        <begin position="114"/>
        <end position="130"/>
    </location>
</feature>
<evidence type="ECO:0000256" key="2">
    <source>
        <dbReference type="ARBA" id="ARBA00023125"/>
    </source>
</evidence>
<organism evidence="7 8">
    <name type="scientific">Aspergillus violaceofuscus (strain CBS 115571)</name>
    <dbReference type="NCBI Taxonomy" id="1450538"/>
    <lineage>
        <taxon>Eukaryota</taxon>
        <taxon>Fungi</taxon>
        <taxon>Dikarya</taxon>
        <taxon>Ascomycota</taxon>
        <taxon>Pezizomycotina</taxon>
        <taxon>Eurotiomycetes</taxon>
        <taxon>Eurotiomycetidae</taxon>
        <taxon>Eurotiales</taxon>
        <taxon>Aspergillaceae</taxon>
        <taxon>Aspergillus</taxon>
    </lineage>
</organism>
<keyword evidence="3" id="KW-0804">Transcription</keyword>
<dbReference type="InterPro" id="IPR001138">
    <property type="entry name" value="Zn2Cys6_DnaBD"/>
</dbReference>
<name>A0A2V5H4M2_ASPV1</name>
<accession>A0A2V5H4M2</accession>
<feature type="region of interest" description="Disordered" evidence="5">
    <location>
        <begin position="1"/>
        <end position="20"/>
    </location>
</feature>
<evidence type="ECO:0000256" key="1">
    <source>
        <dbReference type="ARBA" id="ARBA00023015"/>
    </source>
</evidence>